<dbReference type="PANTHER" id="PTHR10344">
    <property type="entry name" value="THYMIDYLATE KINASE"/>
    <property type="match status" value="1"/>
</dbReference>
<dbReference type="GO" id="GO:0006235">
    <property type="term" value="P:dTTP biosynthetic process"/>
    <property type="evidence" value="ECO:0007669"/>
    <property type="project" value="UniProtKB-UniRule"/>
</dbReference>
<proteinExistence type="inferred from homology"/>
<dbReference type="GO" id="GO:0006233">
    <property type="term" value="P:dTDP biosynthetic process"/>
    <property type="evidence" value="ECO:0007669"/>
    <property type="project" value="InterPro"/>
</dbReference>
<feature type="binding site" evidence="11">
    <location>
        <begin position="14"/>
        <end position="21"/>
    </location>
    <ligand>
        <name>ATP</name>
        <dbReference type="ChEBI" id="CHEBI:30616"/>
    </ligand>
</feature>
<name>A0A2S1KU25_9LACO</name>
<dbReference type="Pfam" id="PF02223">
    <property type="entry name" value="Thymidylate_kin"/>
    <property type="match status" value="1"/>
</dbReference>
<evidence type="ECO:0000256" key="9">
    <source>
        <dbReference type="ARBA" id="ARBA00048743"/>
    </source>
</evidence>
<reference evidence="13 14" key="1">
    <citation type="submission" date="2017-04" db="EMBL/GenBank/DDBJ databases">
        <title>Weissella cibaria strain m2 complete genome.</title>
        <authorList>
            <person name="Pan Q."/>
            <person name="Tan M."/>
            <person name="Yao F."/>
            <person name="Su S."/>
        </authorList>
    </citation>
    <scope>NUCLEOTIDE SEQUENCE [LARGE SCALE GENOMIC DNA]</scope>
    <source>
        <strain evidence="13 14">M2</strain>
    </source>
</reference>
<dbReference type="GO" id="GO:0004798">
    <property type="term" value="F:dTMP kinase activity"/>
    <property type="evidence" value="ECO:0007669"/>
    <property type="project" value="UniProtKB-UniRule"/>
</dbReference>
<comment type="function">
    <text evidence="10 11">Phosphorylation of dTMP to form dTDP in both de novo and salvage pathways of dTTP synthesis.</text>
</comment>
<dbReference type="AlphaFoldDB" id="A0A2S1KU25"/>
<evidence type="ECO:0000259" key="12">
    <source>
        <dbReference type="Pfam" id="PF02223"/>
    </source>
</evidence>
<keyword evidence="7 11" id="KW-0418">Kinase</keyword>
<dbReference type="EMBL" id="CP020928">
    <property type="protein sequence ID" value="AWF96492.1"/>
    <property type="molecule type" value="Genomic_DNA"/>
</dbReference>
<evidence type="ECO:0000313" key="13">
    <source>
        <dbReference type="EMBL" id="AWF96492.1"/>
    </source>
</evidence>
<evidence type="ECO:0000256" key="5">
    <source>
        <dbReference type="ARBA" id="ARBA00022727"/>
    </source>
</evidence>
<comment type="catalytic activity">
    <reaction evidence="9 11">
        <text>dTMP + ATP = dTDP + ADP</text>
        <dbReference type="Rhea" id="RHEA:13517"/>
        <dbReference type="ChEBI" id="CHEBI:30616"/>
        <dbReference type="ChEBI" id="CHEBI:58369"/>
        <dbReference type="ChEBI" id="CHEBI:63528"/>
        <dbReference type="ChEBI" id="CHEBI:456216"/>
        <dbReference type="EC" id="2.7.4.9"/>
    </reaction>
</comment>
<dbReference type="PANTHER" id="PTHR10344:SF4">
    <property type="entry name" value="UMP-CMP KINASE 2, MITOCHONDRIAL"/>
    <property type="match status" value="1"/>
</dbReference>
<keyword evidence="8 11" id="KW-0067">ATP-binding</keyword>
<dbReference type="InterPro" id="IPR018095">
    <property type="entry name" value="Thymidylate_kin_CS"/>
</dbReference>
<gene>
    <name evidence="11" type="primary">tmk</name>
    <name evidence="13" type="ORF">B6254_2132</name>
</gene>
<dbReference type="Proteomes" id="UP000244870">
    <property type="component" value="Chromosome"/>
</dbReference>
<dbReference type="GO" id="GO:0006227">
    <property type="term" value="P:dUDP biosynthetic process"/>
    <property type="evidence" value="ECO:0007669"/>
    <property type="project" value="TreeGrafter"/>
</dbReference>
<dbReference type="GO" id="GO:0005524">
    <property type="term" value="F:ATP binding"/>
    <property type="evidence" value="ECO:0007669"/>
    <property type="project" value="UniProtKB-UniRule"/>
</dbReference>
<evidence type="ECO:0000256" key="10">
    <source>
        <dbReference type="ARBA" id="ARBA00057735"/>
    </source>
</evidence>
<comment type="similarity">
    <text evidence="1 11">Belongs to the thymidylate kinase family.</text>
</comment>
<dbReference type="InterPro" id="IPR027417">
    <property type="entry name" value="P-loop_NTPase"/>
</dbReference>
<sequence>MVTTMAGTFISFEGPDGAGKTSVLRAIVARLQPVLGERLLLTREPGGTGNKIAEAIRDLVLDPANTEMDKKTEALLYAASRRQHLVQTILPALAADKVVITDRYVDSSIAYQGGGREIGTDAVTAINDFAIEGMMPTATVYLDIRPEVGLNRIQTTRQDEVNRLDVEALSFHQRVSEAYHALAAKDPERFLIIDAEQNLDAVIADTWAALAPVLDLKD</sequence>
<dbReference type="PROSITE" id="PS01331">
    <property type="entry name" value="THYMIDYLATE_KINASE"/>
    <property type="match status" value="1"/>
</dbReference>
<evidence type="ECO:0000256" key="8">
    <source>
        <dbReference type="ARBA" id="ARBA00022840"/>
    </source>
</evidence>
<dbReference type="SUPFAM" id="SSF52540">
    <property type="entry name" value="P-loop containing nucleoside triphosphate hydrolases"/>
    <property type="match status" value="1"/>
</dbReference>
<keyword evidence="6 11" id="KW-0547">Nucleotide-binding</keyword>
<evidence type="ECO:0000256" key="2">
    <source>
        <dbReference type="ARBA" id="ARBA00012980"/>
    </source>
</evidence>
<evidence type="ECO:0000256" key="3">
    <source>
        <dbReference type="ARBA" id="ARBA00017144"/>
    </source>
</evidence>
<evidence type="ECO:0000256" key="11">
    <source>
        <dbReference type="HAMAP-Rule" id="MF_00165"/>
    </source>
</evidence>
<dbReference type="NCBIfam" id="TIGR00041">
    <property type="entry name" value="DTMP_kinase"/>
    <property type="match status" value="1"/>
</dbReference>
<dbReference type="EC" id="2.7.4.9" evidence="2 11"/>
<feature type="domain" description="Thymidylate kinase-like" evidence="12">
    <location>
        <begin position="12"/>
        <end position="202"/>
    </location>
</feature>
<organism evidence="13 14">
    <name type="scientific">Weissella cibaria</name>
    <dbReference type="NCBI Taxonomy" id="137591"/>
    <lineage>
        <taxon>Bacteria</taxon>
        <taxon>Bacillati</taxon>
        <taxon>Bacillota</taxon>
        <taxon>Bacilli</taxon>
        <taxon>Lactobacillales</taxon>
        <taxon>Lactobacillaceae</taxon>
        <taxon>Weissella</taxon>
    </lineage>
</organism>
<evidence type="ECO:0000256" key="7">
    <source>
        <dbReference type="ARBA" id="ARBA00022777"/>
    </source>
</evidence>
<evidence type="ECO:0000256" key="4">
    <source>
        <dbReference type="ARBA" id="ARBA00022679"/>
    </source>
</evidence>
<accession>A0A2S1KU25</accession>
<dbReference type="InterPro" id="IPR018094">
    <property type="entry name" value="Thymidylate_kinase"/>
</dbReference>
<dbReference type="GO" id="GO:0005829">
    <property type="term" value="C:cytosol"/>
    <property type="evidence" value="ECO:0007669"/>
    <property type="project" value="TreeGrafter"/>
</dbReference>
<dbReference type="HAMAP" id="MF_00165">
    <property type="entry name" value="Thymidylate_kinase"/>
    <property type="match status" value="1"/>
</dbReference>
<keyword evidence="4 11" id="KW-0808">Transferase</keyword>
<keyword evidence="5 11" id="KW-0545">Nucleotide biosynthesis</keyword>
<evidence type="ECO:0000313" key="14">
    <source>
        <dbReference type="Proteomes" id="UP000244870"/>
    </source>
</evidence>
<dbReference type="Gene3D" id="3.40.50.300">
    <property type="entry name" value="P-loop containing nucleotide triphosphate hydrolases"/>
    <property type="match status" value="1"/>
</dbReference>
<evidence type="ECO:0000256" key="1">
    <source>
        <dbReference type="ARBA" id="ARBA00009776"/>
    </source>
</evidence>
<dbReference type="InterPro" id="IPR039430">
    <property type="entry name" value="Thymidylate_kin-like_dom"/>
</dbReference>
<protein>
    <recommendedName>
        <fullName evidence="3 11">Thymidylate kinase</fullName>
        <ecNumber evidence="2 11">2.7.4.9</ecNumber>
    </recommendedName>
    <alternativeName>
        <fullName evidence="11">dTMP kinase</fullName>
    </alternativeName>
</protein>
<dbReference type="FunFam" id="3.40.50.300:FF:000225">
    <property type="entry name" value="Thymidylate kinase"/>
    <property type="match status" value="1"/>
</dbReference>
<dbReference type="CDD" id="cd01672">
    <property type="entry name" value="TMPK"/>
    <property type="match status" value="1"/>
</dbReference>
<evidence type="ECO:0000256" key="6">
    <source>
        <dbReference type="ARBA" id="ARBA00022741"/>
    </source>
</evidence>